<evidence type="ECO:0000259" key="2">
    <source>
        <dbReference type="Pfam" id="PF18962"/>
    </source>
</evidence>
<reference evidence="3 4" key="1">
    <citation type="submission" date="2019-12" db="EMBL/GenBank/DDBJ databases">
        <title>The draft genomic sequence of strain Chitinophaga oryziterrae JCM 16595.</title>
        <authorList>
            <person name="Zhang X."/>
        </authorList>
    </citation>
    <scope>NUCLEOTIDE SEQUENCE [LARGE SCALE GENOMIC DNA]</scope>
    <source>
        <strain evidence="3 4">JCM 16595</strain>
    </source>
</reference>
<evidence type="ECO:0000256" key="1">
    <source>
        <dbReference type="SAM" id="SignalP"/>
    </source>
</evidence>
<keyword evidence="1" id="KW-0732">Signal</keyword>
<dbReference type="EMBL" id="WRXO01000005">
    <property type="protein sequence ID" value="MVT42807.1"/>
    <property type="molecule type" value="Genomic_DNA"/>
</dbReference>
<sequence length="137" mass="15318">MCRSTYNHIPMKERFLRAILFLSLCIPAAAFGQSMTDTTEAEKPVVEARVAYTKPTEQVVVRIYPNPAVDKVTYTFPAGIQKHLLQVTDMGGRTILNLIVGNIGTQNTINTSAWRPGIYFVSINSSTFSKTFKLMKQ</sequence>
<proteinExistence type="predicted"/>
<name>A0A6N8JC36_9BACT</name>
<dbReference type="AlphaFoldDB" id="A0A6N8JC36"/>
<comment type="caution">
    <text evidence="3">The sequence shown here is derived from an EMBL/GenBank/DDBJ whole genome shotgun (WGS) entry which is preliminary data.</text>
</comment>
<protein>
    <submittedName>
        <fullName evidence="3">T9SS type A sorting domain-containing protein</fullName>
    </submittedName>
</protein>
<feature type="domain" description="Secretion system C-terminal sorting" evidence="2">
    <location>
        <begin position="63"/>
        <end position="133"/>
    </location>
</feature>
<accession>A0A6N8JC36</accession>
<dbReference type="NCBIfam" id="TIGR04183">
    <property type="entry name" value="Por_Secre_tail"/>
    <property type="match status" value="1"/>
</dbReference>
<gene>
    <name evidence="3" type="ORF">GO495_19590</name>
</gene>
<organism evidence="3 4">
    <name type="scientific">Chitinophaga oryziterrae</name>
    <dbReference type="NCBI Taxonomy" id="1031224"/>
    <lineage>
        <taxon>Bacteria</taxon>
        <taxon>Pseudomonadati</taxon>
        <taxon>Bacteroidota</taxon>
        <taxon>Chitinophagia</taxon>
        <taxon>Chitinophagales</taxon>
        <taxon>Chitinophagaceae</taxon>
        <taxon>Chitinophaga</taxon>
    </lineage>
</organism>
<evidence type="ECO:0000313" key="3">
    <source>
        <dbReference type="EMBL" id="MVT42807.1"/>
    </source>
</evidence>
<feature type="signal peptide" evidence="1">
    <location>
        <begin position="1"/>
        <end position="32"/>
    </location>
</feature>
<dbReference type="Proteomes" id="UP000468388">
    <property type="component" value="Unassembled WGS sequence"/>
</dbReference>
<dbReference type="InterPro" id="IPR026444">
    <property type="entry name" value="Secre_tail"/>
</dbReference>
<keyword evidence="4" id="KW-1185">Reference proteome</keyword>
<feature type="chain" id="PRO_5026812737" evidence="1">
    <location>
        <begin position="33"/>
        <end position="137"/>
    </location>
</feature>
<dbReference type="Pfam" id="PF18962">
    <property type="entry name" value="Por_Secre_tail"/>
    <property type="match status" value="1"/>
</dbReference>
<evidence type="ECO:0000313" key="4">
    <source>
        <dbReference type="Proteomes" id="UP000468388"/>
    </source>
</evidence>